<keyword evidence="2" id="KW-1185">Reference proteome</keyword>
<organism evidence="1 2">
    <name type="scientific">Tetradesmus obliquus</name>
    <name type="common">Green alga</name>
    <name type="synonym">Acutodesmus obliquus</name>
    <dbReference type="NCBI Taxonomy" id="3088"/>
    <lineage>
        <taxon>Eukaryota</taxon>
        <taxon>Viridiplantae</taxon>
        <taxon>Chlorophyta</taxon>
        <taxon>core chlorophytes</taxon>
        <taxon>Chlorophyceae</taxon>
        <taxon>CS clade</taxon>
        <taxon>Sphaeropleales</taxon>
        <taxon>Scenedesmaceae</taxon>
        <taxon>Tetradesmus</taxon>
    </lineage>
</organism>
<evidence type="ECO:0000313" key="1">
    <source>
        <dbReference type="EMBL" id="WIA22064.1"/>
    </source>
</evidence>
<proteinExistence type="predicted"/>
<evidence type="ECO:0000313" key="2">
    <source>
        <dbReference type="Proteomes" id="UP001244341"/>
    </source>
</evidence>
<protein>
    <submittedName>
        <fullName evidence="1">Uncharacterized protein</fullName>
    </submittedName>
</protein>
<sequence length="66" mass="7267">MHDRQQFVSAGYWQDLPRVDSSAGYFDVKPSRCTKCGNSDCFDPVPQQVQNLNCITTGGALNSLQA</sequence>
<gene>
    <name evidence="1" type="ORF">OEZ85_004409</name>
</gene>
<dbReference type="Proteomes" id="UP001244341">
    <property type="component" value="Chromosome 14b"/>
</dbReference>
<name>A0ABY8UL30_TETOB</name>
<dbReference type="EMBL" id="CP126221">
    <property type="protein sequence ID" value="WIA22064.1"/>
    <property type="molecule type" value="Genomic_DNA"/>
</dbReference>
<accession>A0ABY8UL30</accession>
<reference evidence="1 2" key="1">
    <citation type="submission" date="2023-05" db="EMBL/GenBank/DDBJ databases">
        <title>A 100% complete, gapless, phased diploid assembly of the Scenedesmus obliquus UTEX 3031 genome.</title>
        <authorList>
            <person name="Biondi T.C."/>
            <person name="Hanschen E.R."/>
            <person name="Kwon T."/>
            <person name="Eng W."/>
            <person name="Kruse C.P.S."/>
            <person name="Koehler S.I."/>
            <person name="Kunde Y."/>
            <person name="Gleasner C.D."/>
            <person name="You Mak K.T."/>
            <person name="Polle J."/>
            <person name="Hovde B.T."/>
            <person name="Starkenburg S.R."/>
        </authorList>
    </citation>
    <scope>NUCLEOTIDE SEQUENCE [LARGE SCALE GENOMIC DNA]</scope>
    <source>
        <strain evidence="1 2">DOE0152z</strain>
    </source>
</reference>